<reference evidence="2" key="2">
    <citation type="submission" date="2020-10" db="EMBL/GenBank/DDBJ databases">
        <authorList>
            <person name="Scholz U."/>
            <person name="Mascher M."/>
            <person name="Fiebig A."/>
        </authorList>
    </citation>
    <scope>NUCLEOTIDE SEQUENCE [LARGE SCALE GENOMIC DNA]</scope>
    <source>
        <strain evidence="2">cv. Morex</strain>
    </source>
</reference>
<keyword evidence="1" id="KW-0175">Coiled coil</keyword>
<evidence type="ECO:0000256" key="1">
    <source>
        <dbReference type="SAM" id="Coils"/>
    </source>
</evidence>
<dbReference type="SMR" id="A0A8I6XV99"/>
<proteinExistence type="predicted"/>
<dbReference type="EnsemblPlants" id="HORVU.MOREX.r3.3HG0235920.1">
    <property type="protein sequence ID" value="HORVU.MOREX.r3.3HG0235920.1"/>
    <property type="gene ID" value="HORVU.MOREX.r3.3HG0235920"/>
</dbReference>
<dbReference type="AlphaFoldDB" id="A0A8I6XV99"/>
<accession>A0A8I6XV99</accession>
<keyword evidence="3" id="KW-1185">Reference proteome</keyword>
<evidence type="ECO:0000313" key="2">
    <source>
        <dbReference type="EnsemblPlants" id="HORVU.MOREX.r3.3HG0235920.1"/>
    </source>
</evidence>
<feature type="coiled-coil region" evidence="1">
    <location>
        <begin position="180"/>
        <end position="214"/>
    </location>
</feature>
<evidence type="ECO:0000313" key="3">
    <source>
        <dbReference type="Proteomes" id="UP000011116"/>
    </source>
</evidence>
<organism evidence="2 3">
    <name type="scientific">Hordeum vulgare subsp. vulgare</name>
    <name type="common">Domesticated barley</name>
    <dbReference type="NCBI Taxonomy" id="112509"/>
    <lineage>
        <taxon>Eukaryota</taxon>
        <taxon>Viridiplantae</taxon>
        <taxon>Streptophyta</taxon>
        <taxon>Embryophyta</taxon>
        <taxon>Tracheophyta</taxon>
        <taxon>Spermatophyta</taxon>
        <taxon>Magnoliopsida</taxon>
        <taxon>Liliopsida</taxon>
        <taxon>Poales</taxon>
        <taxon>Poaceae</taxon>
        <taxon>BOP clade</taxon>
        <taxon>Pooideae</taxon>
        <taxon>Triticodae</taxon>
        <taxon>Triticeae</taxon>
        <taxon>Hordeinae</taxon>
        <taxon>Hordeum</taxon>
    </lineage>
</organism>
<protein>
    <submittedName>
        <fullName evidence="2">Uncharacterized protein</fullName>
    </submittedName>
</protein>
<dbReference type="Proteomes" id="UP000011116">
    <property type="component" value="Chromosome 3H"/>
</dbReference>
<dbReference type="PANTHER" id="PTHR35163:SF11">
    <property type="entry name" value="DUF4201 DOMAIN-CONTAINING PROTEIN"/>
    <property type="match status" value="1"/>
</dbReference>
<dbReference type="Gramene" id="HORVU.MOREX.r3.3HG0235920.1">
    <property type="protein sequence ID" value="HORVU.MOREX.r3.3HG0235920.1"/>
    <property type="gene ID" value="HORVU.MOREX.r3.3HG0235920"/>
</dbReference>
<reference evidence="2" key="3">
    <citation type="submission" date="2022-01" db="UniProtKB">
        <authorList>
            <consortium name="EnsemblPlants"/>
        </authorList>
    </citation>
    <scope>IDENTIFICATION</scope>
    <source>
        <strain evidence="2">subsp. vulgare</strain>
    </source>
</reference>
<reference evidence="3" key="1">
    <citation type="journal article" date="2012" name="Nature">
        <title>A physical, genetic and functional sequence assembly of the barley genome.</title>
        <authorList>
            <consortium name="The International Barley Genome Sequencing Consortium"/>
            <person name="Mayer K.F."/>
            <person name="Waugh R."/>
            <person name="Brown J.W."/>
            <person name="Schulman A."/>
            <person name="Langridge P."/>
            <person name="Platzer M."/>
            <person name="Fincher G.B."/>
            <person name="Muehlbauer G.J."/>
            <person name="Sato K."/>
            <person name="Close T.J."/>
            <person name="Wise R.P."/>
            <person name="Stein N."/>
        </authorList>
    </citation>
    <scope>NUCLEOTIDE SEQUENCE [LARGE SCALE GENOMIC DNA]</scope>
    <source>
        <strain evidence="3">cv. Morex</strain>
    </source>
</reference>
<dbReference type="PANTHER" id="PTHR35163">
    <property type="entry name" value="OS02G0467300 PROTEIN"/>
    <property type="match status" value="1"/>
</dbReference>
<sequence length="224" mass="25852">MVYEDESSNDMSSLDISSSSDGMQYQIRASFEDEDYMCIEISVLDVCSEHRQPLEHRVAFEGFETGRRFLVCAQLVERVMDFSYLQDKVNGAESSSAVVVVVKTEIEKKEAEKMELQGKYLVLMNLVEAQGRVIRNQKANHLKEKEKLSEENYNFKVQVDKLNNSKEKLKDDIGVLNLHIGGLKKGMENLIKRRDELKLEIADQLKAVEKNQEKLKMIRDILDR</sequence>
<name>A0A8I6XV99_HORVV</name>